<comment type="caution">
    <text evidence="1">The sequence shown here is derived from an EMBL/GenBank/DDBJ whole genome shotgun (WGS) entry which is preliminary data.</text>
</comment>
<dbReference type="AlphaFoldDB" id="A0A0Q0CWH5"/>
<evidence type="ECO:0000313" key="1">
    <source>
        <dbReference type="EMBL" id="KPY89454.1"/>
    </source>
</evidence>
<name>A0A0Q0CWH5_PSESX</name>
<reference evidence="1 2" key="1">
    <citation type="submission" date="2015-09" db="EMBL/GenBank/DDBJ databases">
        <title>Genome announcement of multiple Pseudomonas syringae strains.</title>
        <authorList>
            <person name="Thakur S."/>
            <person name="Wang P.W."/>
            <person name="Gong Y."/>
            <person name="Weir B.S."/>
            <person name="Guttman D.S."/>
        </authorList>
    </citation>
    <scope>NUCLEOTIDE SEQUENCE [LARGE SCALE GENOMIC DNA]</scope>
    <source>
        <strain evidence="1 2">ICMP16929</strain>
    </source>
</reference>
<protein>
    <submittedName>
        <fullName evidence="1">Uncharacterized protein</fullName>
    </submittedName>
</protein>
<proteinExistence type="predicted"/>
<evidence type="ECO:0000313" key="2">
    <source>
        <dbReference type="Proteomes" id="UP000050384"/>
    </source>
</evidence>
<sequence>MKLCFNRCDIGIDQVIEQAGLLGIHLLAAFGKLQTLELRDLVGQFLDQRLVAADLLAHGLNGLAHRLNLLVERIYRLAQRVNLVVERFDALHQLRRQGAQLFRGQVIEIWERSHGADFARADNLRR</sequence>
<gene>
    <name evidence="1" type="ORF">ALO94_201299</name>
</gene>
<dbReference type="EMBL" id="LJRI01000804">
    <property type="protein sequence ID" value="KPY89454.1"/>
    <property type="molecule type" value="Genomic_DNA"/>
</dbReference>
<accession>A0A0Q0CWH5</accession>
<dbReference type="Proteomes" id="UP000050384">
    <property type="component" value="Unassembled WGS sequence"/>
</dbReference>
<organism evidence="1 2">
    <name type="scientific">Pseudomonas syringae pv. spinaceae</name>
    <dbReference type="NCBI Taxonomy" id="264459"/>
    <lineage>
        <taxon>Bacteria</taxon>
        <taxon>Pseudomonadati</taxon>
        <taxon>Pseudomonadota</taxon>
        <taxon>Gammaproteobacteria</taxon>
        <taxon>Pseudomonadales</taxon>
        <taxon>Pseudomonadaceae</taxon>
        <taxon>Pseudomonas</taxon>
        <taxon>Pseudomonas syringae</taxon>
    </lineage>
</organism>